<proteinExistence type="predicted"/>
<evidence type="ECO:0000259" key="2">
    <source>
        <dbReference type="Pfam" id="PF05305"/>
    </source>
</evidence>
<accession>A0A051UGC4</accession>
<dbReference type="Pfam" id="PF05305">
    <property type="entry name" value="DUF732"/>
    <property type="match status" value="1"/>
</dbReference>
<feature type="chain" id="PRO_5039286598" description="DUF732 domain-containing protein" evidence="1">
    <location>
        <begin position="29"/>
        <end position="114"/>
    </location>
</feature>
<sequence length="114" mass="11603">MAAGRLYGRFMGAALASGPLLFAGVLCAGPARADQAAFLNDLHGAGIHAVNGGDPELLQMGADLCQQLSWGASPQQLEGLALQRSDADQGTGGINGRQAADVVIFALRDLCPNA</sequence>
<dbReference type="PATRIC" id="fig|1324261.3.peg.789"/>
<evidence type="ECO:0000313" key="3">
    <source>
        <dbReference type="EMBL" id="KBZ68232.1"/>
    </source>
</evidence>
<evidence type="ECO:0000256" key="1">
    <source>
        <dbReference type="SAM" id="SignalP"/>
    </source>
</evidence>
<dbReference type="InterPro" id="IPR007969">
    <property type="entry name" value="DUF732"/>
</dbReference>
<keyword evidence="4" id="KW-1185">Reference proteome</keyword>
<dbReference type="HOGENOM" id="CLU_167533_0_0_11"/>
<dbReference type="RefSeq" id="WP_044483500.1">
    <property type="nucleotide sequence ID" value="NZ_KK328284.1"/>
</dbReference>
<feature type="domain" description="DUF732" evidence="2">
    <location>
        <begin position="34"/>
        <end position="113"/>
    </location>
</feature>
<reference evidence="3 4" key="1">
    <citation type="submission" date="2014-04" db="EMBL/GenBank/DDBJ databases">
        <title>The Genome Sequence of Mycobacterium tuberculosis TKK-01-0051.</title>
        <authorList>
            <consortium name="The Broad Institute Genomics Platform"/>
            <consortium name="The Broad Institute Genome Sequencing Center for Infectious Disease"/>
            <person name="Earl A.M."/>
            <person name="Cohen K."/>
            <person name="Pym A."/>
            <person name="Bishai W."/>
            <person name="Maharaj K."/>
            <person name="Desjardins C."/>
            <person name="Abeel T."/>
            <person name="Young S."/>
            <person name="Zeng Q."/>
            <person name="Gargeya S."/>
            <person name="Abouelleil A."/>
            <person name="Alvarado L."/>
            <person name="Chapman S.B."/>
            <person name="Gainer-Dewar J."/>
            <person name="Goldberg J."/>
            <person name="Griggs A."/>
            <person name="Gujja S."/>
            <person name="Hansen M."/>
            <person name="Howarth C."/>
            <person name="Imamovic A."/>
            <person name="Larimer J."/>
            <person name="Murphy C."/>
            <person name="Naylor J."/>
            <person name="Pearson M."/>
            <person name="Poon T.W."/>
            <person name="Priest M."/>
            <person name="Roberts A."/>
            <person name="Saif S."/>
            <person name="Shea T."/>
            <person name="Sykes S."/>
            <person name="Wortman J."/>
            <person name="Nusbaum C."/>
            <person name="Birren B."/>
        </authorList>
    </citation>
    <scope>NUCLEOTIDE SEQUENCE [LARGE SCALE GENOMIC DNA]</scope>
    <source>
        <strain evidence="3 4">TKK-01-0051</strain>
    </source>
</reference>
<organism evidence="3 4">
    <name type="scientific">Mycobacterium [tuberculosis] TKK-01-0051</name>
    <dbReference type="NCBI Taxonomy" id="1324261"/>
    <lineage>
        <taxon>Bacteria</taxon>
        <taxon>Bacillati</taxon>
        <taxon>Actinomycetota</taxon>
        <taxon>Actinomycetes</taxon>
        <taxon>Mycobacteriales</taxon>
        <taxon>Mycobacteriaceae</taxon>
        <taxon>Mycobacterium</taxon>
        <taxon>Mycobacterium avium complex (MAC)</taxon>
    </lineage>
</organism>
<name>A0A051UGC4_9MYCO</name>
<protein>
    <recommendedName>
        <fullName evidence="2">DUF732 domain-containing protein</fullName>
    </recommendedName>
</protein>
<evidence type="ECO:0000313" key="4">
    <source>
        <dbReference type="Proteomes" id="UP000025947"/>
    </source>
</evidence>
<gene>
    <name evidence="3" type="ORF">K875_00778</name>
</gene>
<feature type="signal peptide" evidence="1">
    <location>
        <begin position="1"/>
        <end position="28"/>
    </location>
</feature>
<keyword evidence="1" id="KW-0732">Signal</keyword>
<comment type="caution">
    <text evidence="3">The sequence shown here is derived from an EMBL/GenBank/DDBJ whole genome shotgun (WGS) entry which is preliminary data.</text>
</comment>
<dbReference type="Proteomes" id="UP000025947">
    <property type="component" value="Unassembled WGS sequence"/>
</dbReference>
<dbReference type="EMBL" id="JLXW01000002">
    <property type="protein sequence ID" value="KBZ68232.1"/>
    <property type="molecule type" value="Genomic_DNA"/>
</dbReference>
<dbReference type="AlphaFoldDB" id="A0A051UGC4"/>